<proteinExistence type="predicted"/>
<keyword evidence="1" id="KW-0472">Membrane</keyword>
<feature type="transmembrane region" description="Helical" evidence="1">
    <location>
        <begin position="71"/>
        <end position="94"/>
    </location>
</feature>
<sequence length="104" mass="12073">MARHHTLIRWGLFVAGSAFLGQIIWASMTVSLFTEGPMIGNLVWGKVTLVDLYLGFFIALLLLWQLEPKKVLVLCFIPLYMVMGNWLLCWYLAWRWPQLFATKP</sequence>
<accession>A0ABV7ZZI4</accession>
<dbReference type="EMBL" id="JBHRYR010000003">
    <property type="protein sequence ID" value="MFC3852842.1"/>
    <property type="molecule type" value="Genomic_DNA"/>
</dbReference>
<keyword evidence="1" id="KW-1133">Transmembrane helix</keyword>
<evidence type="ECO:0008006" key="4">
    <source>
        <dbReference type="Google" id="ProtNLM"/>
    </source>
</evidence>
<evidence type="ECO:0000313" key="3">
    <source>
        <dbReference type="Proteomes" id="UP001595617"/>
    </source>
</evidence>
<evidence type="ECO:0000256" key="1">
    <source>
        <dbReference type="SAM" id="Phobius"/>
    </source>
</evidence>
<keyword evidence="1" id="KW-0812">Transmembrane</keyword>
<evidence type="ECO:0000313" key="2">
    <source>
        <dbReference type="EMBL" id="MFC3852842.1"/>
    </source>
</evidence>
<keyword evidence="3" id="KW-1185">Reference proteome</keyword>
<feature type="transmembrane region" description="Helical" evidence="1">
    <location>
        <begin position="43"/>
        <end position="64"/>
    </location>
</feature>
<feature type="transmembrane region" description="Helical" evidence="1">
    <location>
        <begin position="7"/>
        <end position="28"/>
    </location>
</feature>
<gene>
    <name evidence="2" type="ORF">ACFOOG_08355</name>
</gene>
<dbReference type="RefSeq" id="WP_380695431.1">
    <property type="nucleotide sequence ID" value="NZ_JBHRYR010000003.1"/>
</dbReference>
<name>A0ABV7ZZI4_9GAMM</name>
<dbReference type="Proteomes" id="UP001595617">
    <property type="component" value="Unassembled WGS sequence"/>
</dbReference>
<protein>
    <recommendedName>
        <fullName evidence="4">DUF1475 domain-containing protein</fullName>
    </recommendedName>
</protein>
<reference evidence="3" key="1">
    <citation type="journal article" date="2019" name="Int. J. Syst. Evol. Microbiol.">
        <title>The Global Catalogue of Microorganisms (GCM) 10K type strain sequencing project: providing services to taxonomists for standard genome sequencing and annotation.</title>
        <authorList>
            <consortium name="The Broad Institute Genomics Platform"/>
            <consortium name="The Broad Institute Genome Sequencing Center for Infectious Disease"/>
            <person name="Wu L."/>
            <person name="Ma J."/>
        </authorList>
    </citation>
    <scope>NUCLEOTIDE SEQUENCE [LARGE SCALE GENOMIC DNA]</scope>
    <source>
        <strain evidence="3">IBRC 10765</strain>
    </source>
</reference>
<organism evidence="2 3">
    <name type="scientific">Saccharospirillum mangrovi</name>
    <dbReference type="NCBI Taxonomy" id="2161747"/>
    <lineage>
        <taxon>Bacteria</taxon>
        <taxon>Pseudomonadati</taxon>
        <taxon>Pseudomonadota</taxon>
        <taxon>Gammaproteobacteria</taxon>
        <taxon>Oceanospirillales</taxon>
        <taxon>Saccharospirillaceae</taxon>
        <taxon>Saccharospirillum</taxon>
    </lineage>
</organism>
<comment type="caution">
    <text evidence="2">The sequence shown here is derived from an EMBL/GenBank/DDBJ whole genome shotgun (WGS) entry which is preliminary data.</text>
</comment>